<comment type="caution">
    <text evidence="6">The sequence shown here is derived from an EMBL/GenBank/DDBJ whole genome shotgun (WGS) entry which is preliminary data.</text>
</comment>
<dbReference type="Pfam" id="PF00501">
    <property type="entry name" value="AMP-binding"/>
    <property type="match status" value="1"/>
</dbReference>
<keyword evidence="3" id="KW-0812">Transmembrane</keyword>
<feature type="domain" description="AMP-dependent synthetase/ligase" evidence="4">
    <location>
        <begin position="31"/>
        <end position="404"/>
    </location>
</feature>
<name>A0A4V2SWY6_9FIRM</name>
<dbReference type="SUPFAM" id="SSF56801">
    <property type="entry name" value="Acetyl-CoA synthetase-like"/>
    <property type="match status" value="1"/>
</dbReference>
<dbReference type="EMBL" id="SLXT01000013">
    <property type="protein sequence ID" value="TCP63996.1"/>
    <property type="molecule type" value="Genomic_DNA"/>
</dbReference>
<dbReference type="Proteomes" id="UP000294813">
    <property type="component" value="Unassembled WGS sequence"/>
</dbReference>
<keyword evidence="2" id="KW-0436">Ligase</keyword>
<proteinExistence type="inferred from homology"/>
<dbReference type="InterPro" id="IPR045851">
    <property type="entry name" value="AMP-bd_C_sf"/>
</dbReference>
<comment type="similarity">
    <text evidence="1">Belongs to the ATP-dependent AMP-binding enzyme family.</text>
</comment>
<dbReference type="RefSeq" id="WP_207668847.1">
    <property type="nucleotide sequence ID" value="NZ_JAOQNU010000012.1"/>
</dbReference>
<evidence type="ECO:0000259" key="5">
    <source>
        <dbReference type="Pfam" id="PF13193"/>
    </source>
</evidence>
<organism evidence="6 7">
    <name type="scientific">Heliophilum fasciatum</name>
    <dbReference type="NCBI Taxonomy" id="35700"/>
    <lineage>
        <taxon>Bacteria</taxon>
        <taxon>Bacillati</taxon>
        <taxon>Bacillota</taxon>
        <taxon>Clostridia</taxon>
        <taxon>Eubacteriales</taxon>
        <taxon>Heliobacteriaceae</taxon>
        <taxon>Heliophilum</taxon>
    </lineage>
</organism>
<evidence type="ECO:0000313" key="7">
    <source>
        <dbReference type="Proteomes" id="UP000294813"/>
    </source>
</evidence>
<evidence type="ECO:0000256" key="2">
    <source>
        <dbReference type="ARBA" id="ARBA00022598"/>
    </source>
</evidence>
<dbReference type="FunFam" id="3.30.300.30:FF:000008">
    <property type="entry name" value="2,3-dihydroxybenzoate-AMP ligase"/>
    <property type="match status" value="1"/>
</dbReference>
<dbReference type="InterPro" id="IPR042099">
    <property type="entry name" value="ANL_N_sf"/>
</dbReference>
<dbReference type="Pfam" id="PF13193">
    <property type="entry name" value="AMP-binding_C"/>
    <property type="match status" value="1"/>
</dbReference>
<evidence type="ECO:0000313" key="6">
    <source>
        <dbReference type="EMBL" id="TCP63996.1"/>
    </source>
</evidence>
<keyword evidence="3" id="KW-0472">Membrane</keyword>
<dbReference type="PANTHER" id="PTHR43201">
    <property type="entry name" value="ACYL-COA SYNTHETASE"/>
    <property type="match status" value="1"/>
</dbReference>
<gene>
    <name evidence="6" type="ORF">EDD73_11346</name>
</gene>
<dbReference type="NCBIfam" id="NF004837">
    <property type="entry name" value="PRK06187.1"/>
    <property type="match status" value="1"/>
</dbReference>
<protein>
    <submittedName>
        <fullName evidence="6">Fatty-acyl-CoA synthase/long-chain acyl-CoA synthetase</fullName>
    </submittedName>
</protein>
<evidence type="ECO:0000256" key="1">
    <source>
        <dbReference type="ARBA" id="ARBA00006432"/>
    </source>
</evidence>
<feature type="transmembrane region" description="Helical" evidence="3">
    <location>
        <begin position="87"/>
        <end position="104"/>
    </location>
</feature>
<dbReference type="PROSITE" id="PS00455">
    <property type="entry name" value="AMP_BINDING"/>
    <property type="match status" value="1"/>
</dbReference>
<dbReference type="GO" id="GO:0031956">
    <property type="term" value="F:medium-chain fatty acid-CoA ligase activity"/>
    <property type="evidence" value="ECO:0007669"/>
    <property type="project" value="TreeGrafter"/>
</dbReference>
<keyword evidence="7" id="KW-1185">Reference proteome</keyword>
<dbReference type="PANTHER" id="PTHR43201:SF5">
    <property type="entry name" value="MEDIUM-CHAIN ACYL-COA LIGASE ACSF2, MITOCHONDRIAL"/>
    <property type="match status" value="1"/>
</dbReference>
<dbReference type="Gene3D" id="3.30.300.30">
    <property type="match status" value="1"/>
</dbReference>
<evidence type="ECO:0000259" key="4">
    <source>
        <dbReference type="Pfam" id="PF00501"/>
    </source>
</evidence>
<dbReference type="AlphaFoldDB" id="A0A4V2SWY6"/>
<evidence type="ECO:0000256" key="3">
    <source>
        <dbReference type="SAM" id="Phobius"/>
    </source>
</evidence>
<reference evidence="6 7" key="1">
    <citation type="submission" date="2019-03" db="EMBL/GenBank/DDBJ databases">
        <title>Genomic Encyclopedia of Type Strains, Phase IV (KMG-IV): sequencing the most valuable type-strain genomes for metagenomic binning, comparative biology and taxonomic classification.</title>
        <authorList>
            <person name="Goeker M."/>
        </authorList>
    </citation>
    <scope>NUCLEOTIDE SEQUENCE [LARGE SCALE GENOMIC DNA]</scope>
    <source>
        <strain evidence="6 7">DSM 11170</strain>
    </source>
</reference>
<feature type="domain" description="AMP-binding enzyme C-terminal" evidence="5">
    <location>
        <begin position="455"/>
        <end position="530"/>
    </location>
</feature>
<dbReference type="GO" id="GO:0006631">
    <property type="term" value="P:fatty acid metabolic process"/>
    <property type="evidence" value="ECO:0007669"/>
    <property type="project" value="TreeGrafter"/>
</dbReference>
<sequence>MAAIASVNRTDVTNTVDYERLRKMSIPAVLAEAARIEPGKVAIVDGDRRITYEELWKQVQDFAGGLRQLGVVRGDRVAVCLPNWHEFLVAYFAIGLIGAIFIPLNTRYKQSEVAYILDNSGTGTVITAERVGEAALLDMFSALRHDLAALKKLIVARPVQELSPEEPDIVDFEKVVQSGRYAGSFPAPMQLEKDTFAILYTSGTTGMPKGAMLSHRNLVETTAVTAQLMECTPDDVFLVAVPLFHVFGMGPTALAAVICRGTQVLMESFKAATALELIERERITVHNGVPTMFVLELNHSDFARYNLSTMRTGIIAGAPCPVEVVRAIRSRMGCNICIAYGLTETSPALTITRFDDDDTDRAETVGRPMPGVEIKIVDNLYRDMGINRVGEIACRSYGVMQGYYKQPEETAQALTADGWFFTGDLGMLDERGFLRITGRRKEVVIRGGFNIYPAEVEEVLYHHPAVMEAVVIGLPDPVLGERSTACVRLKPGASVTVEELRRYCRERLADFKVPDHVEFFEEFPTTASGKIRKVAIKEMLSK</sequence>
<accession>A0A4V2SWY6</accession>
<keyword evidence="3" id="KW-1133">Transmembrane helix</keyword>
<dbReference type="InterPro" id="IPR000873">
    <property type="entry name" value="AMP-dep_synth/lig_dom"/>
</dbReference>
<dbReference type="InterPro" id="IPR025110">
    <property type="entry name" value="AMP-bd_C"/>
</dbReference>
<dbReference type="Gene3D" id="3.40.50.12780">
    <property type="entry name" value="N-terminal domain of ligase-like"/>
    <property type="match status" value="1"/>
</dbReference>
<dbReference type="InterPro" id="IPR020845">
    <property type="entry name" value="AMP-binding_CS"/>
</dbReference>